<accession>B5M216</accession>
<comment type="function">
    <text evidence="11">Ligand for members of the frizzled family of seven transmembrane receptors.</text>
</comment>
<protein>
    <recommendedName>
        <fullName evidence="11">Protein Wnt</fullName>
    </recommendedName>
</protein>
<dbReference type="PRINTS" id="PR01349">
    <property type="entry name" value="WNTPROTEIN"/>
</dbReference>
<comment type="similarity">
    <text evidence="2 11">Belongs to the Wnt family.</text>
</comment>
<dbReference type="RefSeq" id="NP_001158455.1">
    <property type="nucleotide sequence ID" value="NM_001164983.1"/>
</dbReference>
<keyword evidence="3 11" id="KW-0217">Developmental protein</keyword>
<gene>
    <name evidence="12" type="primary">wnt2</name>
    <name evidence="14" type="synonym">Wnt2</name>
</gene>
<dbReference type="InterPro" id="IPR018161">
    <property type="entry name" value="Wnt_CS"/>
</dbReference>
<dbReference type="OrthoDB" id="5945655at2759"/>
<dbReference type="EMBL" id="EU931646">
    <property type="protein sequence ID" value="ACH68428.1"/>
    <property type="molecule type" value="mRNA"/>
</dbReference>
<proteinExistence type="evidence at transcript level"/>
<dbReference type="PRINTS" id="PR01842">
    <property type="entry name" value="WNT2PROTEIN"/>
</dbReference>
<evidence type="ECO:0000256" key="10">
    <source>
        <dbReference type="ARBA" id="ARBA00023288"/>
    </source>
</evidence>
<keyword evidence="8" id="KW-1015">Disulfide bond</keyword>
<dbReference type="InterPro" id="IPR043158">
    <property type="entry name" value="Wnt_C"/>
</dbReference>
<dbReference type="KEGG" id="sko:100303493"/>
<keyword evidence="5" id="KW-0272">Extracellular matrix</keyword>
<dbReference type="AlphaFoldDB" id="B5M216"/>
<dbReference type="InterPro" id="IPR009140">
    <property type="entry name" value="Wnt2"/>
</dbReference>
<evidence type="ECO:0000256" key="6">
    <source>
        <dbReference type="ARBA" id="ARBA00022687"/>
    </source>
</evidence>
<evidence type="ECO:0000256" key="7">
    <source>
        <dbReference type="ARBA" id="ARBA00022729"/>
    </source>
</evidence>
<keyword evidence="7 14" id="KW-0732">Signal</keyword>
<dbReference type="GO" id="GO:0030182">
    <property type="term" value="P:neuron differentiation"/>
    <property type="evidence" value="ECO:0007669"/>
    <property type="project" value="TreeGrafter"/>
</dbReference>
<keyword evidence="9" id="KW-0325">Glycoprotein</keyword>
<organism evidence="12">
    <name type="scientific">Saccoglossus kowalevskii</name>
    <name type="common">Acorn worm</name>
    <dbReference type="NCBI Taxonomy" id="10224"/>
    <lineage>
        <taxon>Eukaryota</taxon>
        <taxon>Metazoa</taxon>
        <taxon>Hemichordata</taxon>
        <taxon>Enteropneusta</taxon>
        <taxon>Harrimaniidae</taxon>
        <taxon>Saccoglossus</taxon>
    </lineage>
</organism>
<dbReference type="GO" id="GO:0060070">
    <property type="term" value="P:canonical Wnt signaling pathway"/>
    <property type="evidence" value="ECO:0007669"/>
    <property type="project" value="TreeGrafter"/>
</dbReference>
<feature type="chain" id="PRO_5044507333" description="Protein Wnt" evidence="14">
    <location>
        <begin position="24"/>
        <end position="391"/>
    </location>
</feature>
<name>B5M216_SACKO</name>
<dbReference type="GO" id="GO:0005615">
    <property type="term" value="C:extracellular space"/>
    <property type="evidence" value="ECO:0007669"/>
    <property type="project" value="TreeGrafter"/>
</dbReference>
<dbReference type="InterPro" id="IPR005817">
    <property type="entry name" value="Wnt"/>
</dbReference>
<dbReference type="GO" id="GO:0005109">
    <property type="term" value="F:frizzled binding"/>
    <property type="evidence" value="ECO:0007669"/>
    <property type="project" value="TreeGrafter"/>
</dbReference>
<evidence type="ECO:0000256" key="9">
    <source>
        <dbReference type="ARBA" id="ARBA00023180"/>
    </source>
</evidence>
<evidence type="ECO:0000256" key="1">
    <source>
        <dbReference type="ARBA" id="ARBA00004498"/>
    </source>
</evidence>
<comment type="subcellular location">
    <subcellularLocation>
        <location evidence="1 11">Secreted</location>
        <location evidence="1 11">Extracellular space</location>
        <location evidence="1 11">Extracellular matrix</location>
    </subcellularLocation>
</comment>
<evidence type="ECO:0000313" key="13">
    <source>
        <dbReference type="Proteomes" id="UP000694865"/>
    </source>
</evidence>
<keyword evidence="10" id="KW-0449">Lipoprotein</keyword>
<evidence type="ECO:0000256" key="2">
    <source>
        <dbReference type="ARBA" id="ARBA00005683"/>
    </source>
</evidence>
<keyword evidence="6 11" id="KW-0879">Wnt signaling pathway</keyword>
<dbReference type="GO" id="GO:0045165">
    <property type="term" value="P:cell fate commitment"/>
    <property type="evidence" value="ECO:0007669"/>
    <property type="project" value="TreeGrafter"/>
</dbReference>
<keyword evidence="13" id="KW-1185">Reference proteome</keyword>
<evidence type="ECO:0000256" key="5">
    <source>
        <dbReference type="ARBA" id="ARBA00022530"/>
    </source>
</evidence>
<dbReference type="GeneID" id="100303493"/>
<evidence type="ECO:0000313" key="12">
    <source>
        <dbReference type="EMBL" id="ACH68428.1"/>
    </source>
</evidence>
<dbReference type="SMART" id="SM00097">
    <property type="entry name" value="WNT1"/>
    <property type="match status" value="1"/>
</dbReference>
<sequence>MAHKIRILYFLFFLIFYSDQVKSTWWFLSQLSVHAVGTRVMCDNIPGLVGKQRQLCRTKPDVMVSIGQGAKEGVKECQFQFKNNRWNCSNLDKDFSVFGKTMLKTASREAAFVYAISSAGVVHAITRSCSKGELFDCACDLSRKGKHNNKHGEFDWGGCSDNIKFGSDFSRHFVDARERKIRDARALMNLHNNRAGRRAVQKNMKLECKCHGVSGSCTIKTCWLAMEEFRKVGDYLRVKYNGATEVMMNQEGRELMVANKNHKRPTRLDLVYFEASPDYCVADESTGSLGTAGRVCNKTSMGTGGCDIMCCGRGYDTTRAKRTTKCECKFHWCCKVICHDCTDIVDVHTCKSPRTDLKITHRNTPGDGAVHLVSRDVDSLGNLNREERPVT</sequence>
<dbReference type="CDD" id="cd19334">
    <property type="entry name" value="Wnt_Wnt2_like"/>
    <property type="match status" value="1"/>
</dbReference>
<dbReference type="FunFam" id="3.30.2460.20:FF:000001">
    <property type="entry name" value="Wnt homolog"/>
    <property type="match status" value="1"/>
</dbReference>
<dbReference type="GO" id="GO:0048513">
    <property type="term" value="P:animal organ development"/>
    <property type="evidence" value="ECO:0007669"/>
    <property type="project" value="UniProtKB-ARBA"/>
</dbReference>
<reference evidence="14" key="1">
    <citation type="journal article" date="2008" name="Biol. Bull.">
        <title>cDNA sequences for transcription factors and signaling proteins of the hemichordate Saccoglossus kowalevskii: efficacy of the expressed sequence tag (EST) approach for evolutionary and developmental studies of a new organism.</title>
        <authorList>
            <person name="Freeman R.M. Jr."/>
            <person name="Wu M."/>
            <person name="Cordonnier-Pratt M.M."/>
            <person name="Pratt L.H."/>
            <person name="Gruber C.E."/>
            <person name="Smith M."/>
            <person name="Lander E.S."/>
            <person name="Stange-Thomann N."/>
            <person name="Lowe C.J."/>
            <person name="Gerhart J."/>
            <person name="Kirschner M."/>
        </authorList>
    </citation>
    <scope>NUCLEOTIDE SEQUENCE</scope>
</reference>
<reference evidence="14" key="3">
    <citation type="submission" date="2025-05" db="UniProtKB">
        <authorList>
            <consortium name="RefSeq"/>
        </authorList>
    </citation>
    <scope>IDENTIFICATION</scope>
</reference>
<evidence type="ECO:0000313" key="14">
    <source>
        <dbReference type="RefSeq" id="NP_001158455.1"/>
    </source>
</evidence>
<reference evidence="12" key="2">
    <citation type="submission" date="2008-07" db="EMBL/GenBank/DDBJ databases">
        <title>cDNA Sequences for Transcription Factors and Signaling Proteins of the Hemichordate Saccoglossus kowalevskii: Efficacy of the Expressed Sequence Tag (EST) Approach for Evolutionary and Developmental Studies of a New Organism.</title>
        <authorList>
            <person name="Freeman R.M.Jr."/>
            <person name="Wu M."/>
            <person name="Cordonnier-Pratt M.-M."/>
            <person name="Pratt L.H."/>
            <person name="Gruber C.E."/>
            <person name="Smith M."/>
            <person name="Lander E.S."/>
            <person name="Stange-Thomann N."/>
            <person name="Lowe C.J."/>
            <person name="Gehart J."/>
            <person name="Kirschner M."/>
        </authorList>
    </citation>
    <scope>NUCLEOTIDE SEQUENCE</scope>
</reference>
<keyword evidence="4" id="KW-0964">Secreted</keyword>
<dbReference type="CTD" id="7472"/>
<dbReference type="PANTHER" id="PTHR12027:SF37">
    <property type="entry name" value="PROTEIN WNT"/>
    <property type="match status" value="1"/>
</dbReference>
<dbReference type="PANTHER" id="PTHR12027">
    <property type="entry name" value="WNT RELATED"/>
    <property type="match status" value="1"/>
</dbReference>
<dbReference type="Pfam" id="PF00110">
    <property type="entry name" value="wnt"/>
    <property type="match status" value="1"/>
</dbReference>
<dbReference type="Proteomes" id="UP000694865">
    <property type="component" value="Unplaced"/>
</dbReference>
<dbReference type="PROSITE" id="PS00246">
    <property type="entry name" value="WNT1"/>
    <property type="match status" value="1"/>
</dbReference>
<dbReference type="GO" id="GO:0005125">
    <property type="term" value="F:cytokine activity"/>
    <property type="evidence" value="ECO:0007669"/>
    <property type="project" value="TreeGrafter"/>
</dbReference>
<evidence type="ECO:0000256" key="4">
    <source>
        <dbReference type="ARBA" id="ARBA00022525"/>
    </source>
</evidence>
<evidence type="ECO:0000256" key="8">
    <source>
        <dbReference type="ARBA" id="ARBA00023157"/>
    </source>
</evidence>
<evidence type="ECO:0000256" key="3">
    <source>
        <dbReference type="ARBA" id="ARBA00022473"/>
    </source>
</evidence>
<evidence type="ECO:0000256" key="11">
    <source>
        <dbReference type="RuleBase" id="RU003500"/>
    </source>
</evidence>
<dbReference type="Gene3D" id="3.30.2460.20">
    <property type="match status" value="1"/>
</dbReference>